<protein>
    <submittedName>
        <fullName evidence="1">Uncharacterized protein</fullName>
    </submittedName>
</protein>
<organism evidence="1">
    <name type="scientific">marine sediment metagenome</name>
    <dbReference type="NCBI Taxonomy" id="412755"/>
    <lineage>
        <taxon>unclassified sequences</taxon>
        <taxon>metagenomes</taxon>
        <taxon>ecological metagenomes</taxon>
    </lineage>
</organism>
<dbReference type="AlphaFoldDB" id="A0A0F9H390"/>
<gene>
    <name evidence="1" type="ORF">LCGC14_2048140</name>
</gene>
<dbReference type="EMBL" id="LAZR01024153">
    <property type="protein sequence ID" value="KKL76110.1"/>
    <property type="molecule type" value="Genomic_DNA"/>
</dbReference>
<name>A0A0F9H390_9ZZZZ</name>
<reference evidence="1" key="1">
    <citation type="journal article" date="2015" name="Nature">
        <title>Complex archaea that bridge the gap between prokaryotes and eukaryotes.</title>
        <authorList>
            <person name="Spang A."/>
            <person name="Saw J.H."/>
            <person name="Jorgensen S.L."/>
            <person name="Zaremba-Niedzwiedzka K."/>
            <person name="Martijn J."/>
            <person name="Lind A.E."/>
            <person name="van Eijk R."/>
            <person name="Schleper C."/>
            <person name="Guy L."/>
            <person name="Ettema T.J."/>
        </authorList>
    </citation>
    <scope>NUCLEOTIDE SEQUENCE</scope>
</reference>
<evidence type="ECO:0000313" key="1">
    <source>
        <dbReference type="EMBL" id="KKL76110.1"/>
    </source>
</evidence>
<sequence>MIVNVGEAVQAARKLRKRGFLLKRRRKGLWWVYDGTSLGGLTDHLIGAHPAMSFFISEPMVCAPGRAIVIKSTSLYGGVWKRPKFTIEYL</sequence>
<proteinExistence type="predicted"/>
<accession>A0A0F9H390</accession>
<comment type="caution">
    <text evidence="1">The sequence shown here is derived from an EMBL/GenBank/DDBJ whole genome shotgun (WGS) entry which is preliminary data.</text>
</comment>